<keyword evidence="1" id="KW-1133">Transmembrane helix</keyword>
<accession>A0A412PAS5</accession>
<dbReference type="EMBL" id="QRWX01000005">
    <property type="protein sequence ID" value="RGT53691.1"/>
    <property type="molecule type" value="Genomic_DNA"/>
</dbReference>
<keyword evidence="1" id="KW-0472">Membrane</keyword>
<proteinExistence type="predicted"/>
<keyword evidence="1" id="KW-0812">Transmembrane</keyword>
<name>A0A412PAS5_9FIRM</name>
<protein>
    <submittedName>
        <fullName evidence="2">Uncharacterized protein</fullName>
    </submittedName>
</protein>
<dbReference type="AlphaFoldDB" id="A0A412PAS5"/>
<evidence type="ECO:0000313" key="3">
    <source>
        <dbReference type="Proteomes" id="UP000284731"/>
    </source>
</evidence>
<dbReference type="Proteomes" id="UP000284731">
    <property type="component" value="Unassembled WGS sequence"/>
</dbReference>
<gene>
    <name evidence="2" type="ORF">DWX20_09645</name>
</gene>
<organism evidence="2 3">
    <name type="scientific">Solobacterium moorei</name>
    <dbReference type="NCBI Taxonomy" id="102148"/>
    <lineage>
        <taxon>Bacteria</taxon>
        <taxon>Bacillati</taxon>
        <taxon>Bacillota</taxon>
        <taxon>Erysipelotrichia</taxon>
        <taxon>Erysipelotrichales</taxon>
        <taxon>Erysipelotrichaceae</taxon>
        <taxon>Solobacterium</taxon>
    </lineage>
</organism>
<evidence type="ECO:0000256" key="1">
    <source>
        <dbReference type="SAM" id="Phobius"/>
    </source>
</evidence>
<reference evidence="2 3" key="1">
    <citation type="submission" date="2018-08" db="EMBL/GenBank/DDBJ databases">
        <title>A genome reference for cultivated species of the human gut microbiota.</title>
        <authorList>
            <person name="Zou Y."/>
            <person name="Xue W."/>
            <person name="Luo G."/>
        </authorList>
    </citation>
    <scope>NUCLEOTIDE SEQUENCE [LARGE SCALE GENOMIC DNA]</scope>
    <source>
        <strain evidence="2 3">AF18-46</strain>
    </source>
</reference>
<comment type="caution">
    <text evidence="2">The sequence shown here is derived from an EMBL/GenBank/DDBJ whole genome shotgun (WGS) entry which is preliminary data.</text>
</comment>
<feature type="transmembrane region" description="Helical" evidence="1">
    <location>
        <begin position="88"/>
        <end position="106"/>
    </location>
</feature>
<evidence type="ECO:0000313" key="2">
    <source>
        <dbReference type="EMBL" id="RGT53691.1"/>
    </source>
</evidence>
<sequence length="110" mass="13411">MIDIKEIVLNKDERRSLFTFHFKKNQHRDEIKCFHRLYCDYGFLTENLLDKVNEFGINIGTDTYHLSEQYERYCIVQRWKIFNSLPNWIAILISLISLILNILLWLETRQ</sequence>